<accession>A0A7X2NS39</accession>
<dbReference type="Gene3D" id="3.40.50.10170">
    <property type="match status" value="1"/>
</dbReference>
<keyword evidence="2" id="KW-0446">Lipid-binding</keyword>
<dbReference type="AlphaFoldDB" id="A0A7X2NS39"/>
<evidence type="ECO:0000256" key="2">
    <source>
        <dbReference type="ARBA" id="ARBA00023121"/>
    </source>
</evidence>
<dbReference type="Pfam" id="PF02645">
    <property type="entry name" value="DegV"/>
    <property type="match status" value="1"/>
</dbReference>
<evidence type="ECO:0000256" key="1">
    <source>
        <dbReference type="ARBA" id="ARBA00003238"/>
    </source>
</evidence>
<dbReference type="RefSeq" id="WP_105302381.1">
    <property type="nucleotide sequence ID" value="NZ_JAQXPC010000075.1"/>
</dbReference>
<dbReference type="InterPro" id="IPR003797">
    <property type="entry name" value="DegV"/>
</dbReference>
<dbReference type="InterPro" id="IPR050270">
    <property type="entry name" value="DegV_domain_contain"/>
</dbReference>
<evidence type="ECO:0000313" key="3">
    <source>
        <dbReference type="EMBL" id="MSS58525.1"/>
    </source>
</evidence>
<organism evidence="3 4">
    <name type="scientific">Stecheria intestinalis</name>
    <dbReference type="NCBI Taxonomy" id="2606630"/>
    <lineage>
        <taxon>Bacteria</taxon>
        <taxon>Bacillati</taxon>
        <taxon>Bacillota</taxon>
        <taxon>Erysipelotrichia</taxon>
        <taxon>Erysipelotrichales</taxon>
        <taxon>Erysipelotrichaceae</taxon>
        <taxon>Stecheria</taxon>
    </lineage>
</organism>
<gene>
    <name evidence="3" type="ORF">FYJ51_06360</name>
</gene>
<comment type="caution">
    <text evidence="3">The sequence shown here is derived from an EMBL/GenBank/DDBJ whole genome shotgun (WGS) entry which is preliminary data.</text>
</comment>
<dbReference type="PANTHER" id="PTHR33434">
    <property type="entry name" value="DEGV DOMAIN-CONTAINING PROTEIN DR_1986-RELATED"/>
    <property type="match status" value="1"/>
</dbReference>
<dbReference type="Proteomes" id="UP000461880">
    <property type="component" value="Unassembled WGS sequence"/>
</dbReference>
<protein>
    <submittedName>
        <fullName evidence="3">DegV family protein</fullName>
    </submittedName>
</protein>
<reference evidence="3 4" key="1">
    <citation type="submission" date="2019-08" db="EMBL/GenBank/DDBJ databases">
        <title>In-depth cultivation of the pig gut microbiome towards novel bacterial diversity and tailored functional studies.</title>
        <authorList>
            <person name="Wylensek D."/>
            <person name="Hitch T.C.A."/>
            <person name="Clavel T."/>
        </authorList>
    </citation>
    <scope>NUCLEOTIDE SEQUENCE [LARGE SCALE GENOMIC DNA]</scope>
    <source>
        <strain evidence="3 4">Oil+RF-744-GAM-WT-6</strain>
    </source>
</reference>
<comment type="function">
    <text evidence="1">May bind long-chain fatty acids, such as palmitate, and may play a role in lipid transport or fatty acid metabolism.</text>
</comment>
<dbReference type="EMBL" id="VUMN01000012">
    <property type="protein sequence ID" value="MSS58525.1"/>
    <property type="molecule type" value="Genomic_DNA"/>
</dbReference>
<name>A0A7X2NS39_9FIRM</name>
<evidence type="ECO:0000313" key="4">
    <source>
        <dbReference type="Proteomes" id="UP000461880"/>
    </source>
</evidence>
<dbReference type="PANTHER" id="PTHR33434:SF3">
    <property type="entry name" value="DEGV DOMAIN-CONTAINING PROTEIN YITS"/>
    <property type="match status" value="1"/>
</dbReference>
<dbReference type="PROSITE" id="PS51482">
    <property type="entry name" value="DEGV"/>
    <property type="match status" value="1"/>
</dbReference>
<dbReference type="Gene3D" id="3.30.1180.10">
    <property type="match status" value="1"/>
</dbReference>
<proteinExistence type="predicted"/>
<dbReference type="InterPro" id="IPR043168">
    <property type="entry name" value="DegV_C"/>
</dbReference>
<dbReference type="GO" id="GO:0008289">
    <property type="term" value="F:lipid binding"/>
    <property type="evidence" value="ECO:0007669"/>
    <property type="project" value="UniProtKB-KW"/>
</dbReference>
<keyword evidence="4" id="KW-1185">Reference proteome</keyword>
<sequence>MNDYIIATASTADLTPEYLQQHHIPFISYPYVLDGKEYRDDCRPETRVKMYEAMRNGAEVSTSAISIYDYHKFFVKLMQEKKDILYLDMTSAISSSLKNAQMAANMIREEYPEQRFVYLETYAVTDILGLLVKKAVSMKEAGASLDEVISWLESHKLEYIGRFMVDDLKWLRKGGRLSNASAWIGTLLSIKPLIIVDDEGKLVAYKKAHGKRKAWSELIADMKDTMNEQTPEEEVAVIHSGTPEDAEQFRAKILETYPQLKKVTVNLLGPVITAHVGPGFMAVVYHGTNRK</sequence>
<dbReference type="NCBIfam" id="TIGR00762">
    <property type="entry name" value="DegV"/>
    <property type="match status" value="1"/>
</dbReference>
<dbReference type="SUPFAM" id="SSF82549">
    <property type="entry name" value="DAK1/DegV-like"/>
    <property type="match status" value="1"/>
</dbReference>